<feature type="non-terminal residue" evidence="2">
    <location>
        <position position="405"/>
    </location>
</feature>
<feature type="region of interest" description="Disordered" evidence="1">
    <location>
        <begin position="1"/>
        <end position="51"/>
    </location>
</feature>
<feature type="region of interest" description="Disordered" evidence="1">
    <location>
        <begin position="208"/>
        <end position="277"/>
    </location>
</feature>
<feature type="compositionally biased region" description="Basic and acidic residues" evidence="1">
    <location>
        <begin position="1"/>
        <end position="29"/>
    </location>
</feature>
<protein>
    <submittedName>
        <fullName evidence="2">Uncharacterized protein</fullName>
    </submittedName>
</protein>
<gene>
    <name evidence="2" type="ORF">BU14_2768s0001</name>
</gene>
<keyword evidence="3" id="KW-1185">Reference proteome</keyword>
<organism evidence="2 3">
    <name type="scientific">Porphyra umbilicalis</name>
    <name type="common">Purple laver</name>
    <name type="synonym">Red alga</name>
    <dbReference type="NCBI Taxonomy" id="2786"/>
    <lineage>
        <taxon>Eukaryota</taxon>
        <taxon>Rhodophyta</taxon>
        <taxon>Bangiophyceae</taxon>
        <taxon>Bangiales</taxon>
        <taxon>Bangiaceae</taxon>
        <taxon>Porphyra</taxon>
    </lineage>
</organism>
<proteinExistence type="predicted"/>
<reference evidence="2 3" key="1">
    <citation type="submission" date="2017-03" db="EMBL/GenBank/DDBJ databases">
        <title>WGS assembly of Porphyra umbilicalis.</title>
        <authorList>
            <person name="Brawley S.H."/>
            <person name="Blouin N.A."/>
            <person name="Ficko-Blean E."/>
            <person name="Wheeler G.L."/>
            <person name="Lohr M."/>
            <person name="Goodson H.V."/>
            <person name="Jenkins J.W."/>
            <person name="Blaby-Haas C.E."/>
            <person name="Helliwell K.E."/>
            <person name="Chan C."/>
            <person name="Marriage T."/>
            <person name="Bhattacharya D."/>
            <person name="Klein A.S."/>
            <person name="Badis Y."/>
            <person name="Brodie J."/>
            <person name="Cao Y."/>
            <person name="Collen J."/>
            <person name="Dittami S.M."/>
            <person name="Gachon C.M."/>
            <person name="Green B.R."/>
            <person name="Karpowicz S."/>
            <person name="Kim J.W."/>
            <person name="Kudahl U."/>
            <person name="Lin S."/>
            <person name="Michel G."/>
            <person name="Mittag M."/>
            <person name="Olson B.J."/>
            <person name="Pangilinan J."/>
            <person name="Peng Y."/>
            <person name="Qiu H."/>
            <person name="Shu S."/>
            <person name="Singer J.T."/>
            <person name="Smith A.G."/>
            <person name="Sprecher B.N."/>
            <person name="Wagner V."/>
            <person name="Wang W."/>
            <person name="Wang Z.-Y."/>
            <person name="Yan J."/>
            <person name="Yarish C."/>
            <person name="Zoeuner-Riek S."/>
            <person name="Zhuang Y."/>
            <person name="Zou Y."/>
            <person name="Lindquist E.A."/>
            <person name="Grimwood J."/>
            <person name="Barry K."/>
            <person name="Rokhsar D.S."/>
            <person name="Schmutz J."/>
            <person name="Stiller J.W."/>
            <person name="Grossman A.R."/>
            <person name="Prochnik S.E."/>
        </authorList>
    </citation>
    <scope>NUCLEOTIDE SEQUENCE [LARGE SCALE GENOMIC DNA]</scope>
    <source>
        <strain evidence="2">4086291</strain>
    </source>
</reference>
<evidence type="ECO:0000313" key="3">
    <source>
        <dbReference type="Proteomes" id="UP000218209"/>
    </source>
</evidence>
<sequence length="405" mass="41917">QREHRRAVGDERPTAARTVEHRVEAELARLARRRGQPRPRAGGAAGGAAEEVRGAAHVGELLREGLFAHAPAAAAAVEEEVVNVAAVEVKGGRQVEGAHVKGDGRERPPRTRRGGGGGGEGVAARRQAPAGRGEVVEAAPARQARRRVRVGRRGGKCRPVGQVVSVARKGRAAEGKGGVRLGAVGDKGRQVVGGRDGRRPVTVVAAAAAAKEERHDWQKGVGGRGGPRMPKGARGGKGSARAAQRSRRRGGCGRVTTESAAGRLQRTGGGAPWKKMNGQRAPEWIGTARAVTHVATQTYLAHPFDPPPNSSAAAVFVPISAAPACGPSTSSSSPTHAVLGGSHLLAAPAAPLYRPARHPSGCYPFQRPPLETLLVPTSLCPTPPTAMPLVPPPAFPPPSAFTPRR</sequence>
<accession>A0A1X6NIL1</accession>
<feature type="non-terminal residue" evidence="2">
    <location>
        <position position="1"/>
    </location>
</feature>
<feature type="compositionally biased region" description="Basic residues" evidence="1">
    <location>
        <begin position="143"/>
        <end position="156"/>
    </location>
</feature>
<dbReference type="EMBL" id="KV920528">
    <property type="protein sequence ID" value="OSX68457.1"/>
    <property type="molecule type" value="Genomic_DNA"/>
</dbReference>
<evidence type="ECO:0000256" key="1">
    <source>
        <dbReference type="SAM" id="MobiDB-lite"/>
    </source>
</evidence>
<name>A0A1X6NIL1_PORUM</name>
<evidence type="ECO:0000313" key="2">
    <source>
        <dbReference type="EMBL" id="OSX68457.1"/>
    </source>
</evidence>
<feature type="region of interest" description="Disordered" evidence="1">
    <location>
        <begin position="95"/>
        <end position="156"/>
    </location>
</feature>
<dbReference type="Proteomes" id="UP000218209">
    <property type="component" value="Unassembled WGS sequence"/>
</dbReference>
<feature type="compositionally biased region" description="Basic and acidic residues" evidence="1">
    <location>
        <begin position="95"/>
        <end position="109"/>
    </location>
</feature>
<dbReference type="AlphaFoldDB" id="A0A1X6NIL1"/>